<accession>D5CQV4</accession>
<evidence type="ECO:0000256" key="2">
    <source>
        <dbReference type="ARBA" id="ARBA00022801"/>
    </source>
</evidence>
<dbReference type="PROSITE" id="PS51192">
    <property type="entry name" value="HELICASE_ATP_BIND_1"/>
    <property type="match status" value="1"/>
</dbReference>
<evidence type="ECO:0000313" key="8">
    <source>
        <dbReference type="EMBL" id="ADE11340.1"/>
    </source>
</evidence>
<dbReference type="AlphaFoldDB" id="D5CQV4"/>
<dbReference type="SMART" id="SM00487">
    <property type="entry name" value="DEXDc"/>
    <property type="match status" value="1"/>
</dbReference>
<dbReference type="Pfam" id="PF00270">
    <property type="entry name" value="DEAD"/>
    <property type="match status" value="1"/>
</dbReference>
<dbReference type="InterPro" id="IPR011545">
    <property type="entry name" value="DEAD/DEAH_box_helicase_dom"/>
</dbReference>
<comment type="catalytic activity">
    <reaction evidence="5">
        <text>ATP + H2O = ADP + phosphate + H(+)</text>
        <dbReference type="Rhea" id="RHEA:13065"/>
        <dbReference type="ChEBI" id="CHEBI:15377"/>
        <dbReference type="ChEBI" id="CHEBI:15378"/>
        <dbReference type="ChEBI" id="CHEBI:30616"/>
        <dbReference type="ChEBI" id="CHEBI:43474"/>
        <dbReference type="ChEBI" id="CHEBI:456216"/>
        <dbReference type="EC" id="5.6.2.4"/>
    </reaction>
</comment>
<dbReference type="GO" id="GO:0005524">
    <property type="term" value="F:ATP binding"/>
    <property type="evidence" value="ECO:0007669"/>
    <property type="project" value="UniProtKB-KW"/>
</dbReference>
<protein>
    <submittedName>
        <fullName evidence="8">DEAD/DEAH box helicase domain protein</fullName>
    </submittedName>
</protein>
<dbReference type="PANTHER" id="PTHR47961:SF1">
    <property type="entry name" value="ATP-DEPENDENT HELICASE MJ1401-RELATED"/>
    <property type="match status" value="1"/>
</dbReference>
<dbReference type="Gene3D" id="3.40.50.300">
    <property type="entry name" value="P-loop containing nucleotide triphosphate hydrolases"/>
    <property type="match status" value="2"/>
</dbReference>
<evidence type="ECO:0000256" key="5">
    <source>
        <dbReference type="ARBA" id="ARBA00048988"/>
    </source>
</evidence>
<dbReference type="EMBL" id="CP001965">
    <property type="protein sequence ID" value="ADE11340.1"/>
    <property type="molecule type" value="Genomic_DNA"/>
</dbReference>
<sequence>MNGPGFTDELRQRLLTQGINSITTVQRMAIEAGVADCKSLVVCAPTSSGKTLVGEIALLAAIDSGRKVLYLVSLKALADQKFDDFGRRYGNGGRDPLARIAIATGDRDDGDSEPQILVATYEKAIALILSGAINLAETAIIADELQILGEDKRGPEIEILCALLRQRGVKQFISLTATVSNGEDISGWLECDLVESGHRDVELVQEIWADGKIFSIRFGQEEGEAKDPGHALPTNTLDAVERLLLQKRGPVLVFTETRRDASELAAQYASRCTKTVDGYNFAEQLSLFSEATEFSDRLKDTAEAKVAFHTADLTQSERAVVEQGLIDGTFNVCFATPTLAAGVNFPFQTVLFDRIHRRYIPPPPLPIGNYRNMSGRAGRLGMHERGYSVLIPRDQIEAKHANVLVLPENERLTSKLISLSVRKIVLTLIASGSAGSIEEIREFLENTLYWYQIRDRNPAKLDELVSLVKNSIEWLITHGMVTQDSTRLIATDLGLVTSRTGLLPSSAYAFAQALTKHAKDLEASFEDFEVGWIHAVCSSDDFKSTSAQRFLPPVRGMTANALGMLRVSKLLADLDSSQDSASVIQSSFALFQFMCGQLERRISADSGISSGYLHRLAGDVAWVLDGIHHIAGVPSVGCPQAVMNNLSILARRIRYGVPLELVDLIRIAQRANVPGFGRQRALALMKAGLSTPEAIINTDLKSLEKILLHKVRVDSLVDALQKAEDRPYEFARRRQSKAARELGIEEMVEDAYRLFGNEYEDAIEALLRLEKTWKITKLEDGKRQGVPDFMIQLDSKSAVLECKTCTKKPPAITKDEAFAVLTKAANIESTTRRVTLGKPGFDTFSEGKACGSTEITLIRHADFIDAMLLLRSGLVTVDEVYNWLVEPGVAEIERLDARKSTLAVQQMKM</sequence>
<feature type="domain" description="Helicase ATP-binding" evidence="6">
    <location>
        <begin position="31"/>
        <end position="197"/>
    </location>
</feature>
<evidence type="ECO:0000259" key="6">
    <source>
        <dbReference type="PROSITE" id="PS51192"/>
    </source>
</evidence>
<dbReference type="InterPro" id="IPR014001">
    <property type="entry name" value="Helicase_ATP-bd"/>
</dbReference>
<dbReference type="SMART" id="SM00490">
    <property type="entry name" value="HELICc"/>
    <property type="match status" value="1"/>
</dbReference>
<dbReference type="GO" id="GO:0016787">
    <property type="term" value="F:hydrolase activity"/>
    <property type="evidence" value="ECO:0007669"/>
    <property type="project" value="UniProtKB-KW"/>
</dbReference>
<dbReference type="PROSITE" id="PS51194">
    <property type="entry name" value="HELICASE_CTER"/>
    <property type="match status" value="1"/>
</dbReference>
<gene>
    <name evidence="8" type="ordered locus">Slit_1102</name>
</gene>
<organism evidence="8 9">
    <name type="scientific">Sideroxydans lithotrophicus (strain ES-1)</name>
    <dbReference type="NCBI Taxonomy" id="580332"/>
    <lineage>
        <taxon>Bacteria</taxon>
        <taxon>Pseudomonadati</taxon>
        <taxon>Pseudomonadota</taxon>
        <taxon>Betaproteobacteria</taxon>
        <taxon>Nitrosomonadales</taxon>
        <taxon>Gallionellaceae</taxon>
        <taxon>Sideroxydans</taxon>
    </lineage>
</organism>
<dbReference type="Proteomes" id="UP000001625">
    <property type="component" value="Chromosome"/>
</dbReference>
<dbReference type="InterPro" id="IPR036390">
    <property type="entry name" value="WH_DNA-bd_sf"/>
</dbReference>
<name>D5CQV4_SIDLE</name>
<dbReference type="Pfam" id="PF20470">
    <property type="entry name" value="HTH_61"/>
    <property type="match status" value="1"/>
</dbReference>
<evidence type="ECO:0000256" key="3">
    <source>
        <dbReference type="ARBA" id="ARBA00022806"/>
    </source>
</evidence>
<dbReference type="Pfam" id="PF00271">
    <property type="entry name" value="Helicase_C"/>
    <property type="match status" value="1"/>
</dbReference>
<evidence type="ECO:0000256" key="1">
    <source>
        <dbReference type="ARBA" id="ARBA00022741"/>
    </source>
</evidence>
<dbReference type="GO" id="GO:0003676">
    <property type="term" value="F:nucleic acid binding"/>
    <property type="evidence" value="ECO:0007669"/>
    <property type="project" value="InterPro"/>
</dbReference>
<keyword evidence="9" id="KW-1185">Reference proteome</keyword>
<dbReference type="Gene3D" id="1.10.3380.20">
    <property type="match status" value="1"/>
</dbReference>
<keyword evidence="4" id="KW-0067">ATP-binding</keyword>
<dbReference type="KEGG" id="slt:Slit_1102"/>
<dbReference type="InterPro" id="IPR050474">
    <property type="entry name" value="Hel308_SKI2-like"/>
</dbReference>
<dbReference type="SUPFAM" id="SSF52540">
    <property type="entry name" value="P-loop containing nucleoside triphosphate hydrolases"/>
    <property type="match status" value="1"/>
</dbReference>
<dbReference type="InterPro" id="IPR046931">
    <property type="entry name" value="HTH_61"/>
</dbReference>
<keyword evidence="2" id="KW-0378">Hydrolase</keyword>
<dbReference type="InterPro" id="IPR027417">
    <property type="entry name" value="P-loop_NTPase"/>
</dbReference>
<dbReference type="GO" id="GO:0043138">
    <property type="term" value="F:3'-5' DNA helicase activity"/>
    <property type="evidence" value="ECO:0007669"/>
    <property type="project" value="UniProtKB-EC"/>
</dbReference>
<evidence type="ECO:0000256" key="4">
    <source>
        <dbReference type="ARBA" id="ARBA00022840"/>
    </source>
</evidence>
<dbReference type="Gene3D" id="1.10.10.10">
    <property type="entry name" value="Winged helix-like DNA-binding domain superfamily/Winged helix DNA-binding domain"/>
    <property type="match status" value="1"/>
</dbReference>
<keyword evidence="1" id="KW-0547">Nucleotide-binding</keyword>
<dbReference type="STRING" id="580332.Slit_1102"/>
<evidence type="ECO:0000259" key="7">
    <source>
        <dbReference type="PROSITE" id="PS51194"/>
    </source>
</evidence>
<keyword evidence="3 8" id="KW-0347">Helicase</keyword>
<proteinExistence type="predicted"/>
<dbReference type="HOGENOM" id="CLU_006553_3_0_4"/>
<dbReference type="InterPro" id="IPR001650">
    <property type="entry name" value="Helicase_C-like"/>
</dbReference>
<dbReference type="InterPro" id="IPR036388">
    <property type="entry name" value="WH-like_DNA-bd_sf"/>
</dbReference>
<evidence type="ECO:0000313" key="9">
    <source>
        <dbReference type="Proteomes" id="UP000001625"/>
    </source>
</evidence>
<feature type="domain" description="Helicase C-terminal" evidence="7">
    <location>
        <begin position="239"/>
        <end position="425"/>
    </location>
</feature>
<dbReference type="SUPFAM" id="SSF158702">
    <property type="entry name" value="Sec63 N-terminal domain-like"/>
    <property type="match status" value="1"/>
</dbReference>
<dbReference type="eggNOG" id="COG1204">
    <property type="taxonomic scope" value="Bacteria"/>
</dbReference>
<reference evidence="8 9" key="1">
    <citation type="submission" date="2010-03" db="EMBL/GenBank/DDBJ databases">
        <title>Complete sequence of Sideroxydans lithotrophicus ES-1.</title>
        <authorList>
            <consortium name="US DOE Joint Genome Institute"/>
            <person name="Lucas S."/>
            <person name="Copeland A."/>
            <person name="Lapidus A."/>
            <person name="Cheng J.-F."/>
            <person name="Bruce D."/>
            <person name="Goodwin L."/>
            <person name="Pitluck S."/>
            <person name="Munk A.C."/>
            <person name="Detter J.C."/>
            <person name="Han C."/>
            <person name="Tapia R."/>
            <person name="Larimer F."/>
            <person name="Land M."/>
            <person name="Hauser L."/>
            <person name="Kyrpides N."/>
            <person name="Ivanova N."/>
            <person name="Emerson D."/>
            <person name="Woyke T."/>
        </authorList>
    </citation>
    <scope>NUCLEOTIDE SEQUENCE [LARGE SCALE GENOMIC DNA]</scope>
    <source>
        <strain evidence="8 9">ES-1</strain>
    </source>
</reference>
<dbReference type="PANTHER" id="PTHR47961">
    <property type="entry name" value="DNA POLYMERASE THETA, PUTATIVE (AFU_ORTHOLOGUE AFUA_1G05260)-RELATED"/>
    <property type="match status" value="1"/>
</dbReference>
<dbReference type="SUPFAM" id="SSF46785">
    <property type="entry name" value="Winged helix' DNA-binding domain"/>
    <property type="match status" value="1"/>
</dbReference>